<dbReference type="GO" id="GO:0003678">
    <property type="term" value="F:DNA helicase activity"/>
    <property type="evidence" value="ECO:0007669"/>
    <property type="project" value="InterPro"/>
</dbReference>
<reference evidence="4 5" key="1">
    <citation type="submission" date="2019-03" db="EMBL/GenBank/DDBJ databases">
        <title>Metabolic potential of uncultured bacteria and archaea associated with petroleum seepage in deep-sea sediments.</title>
        <authorList>
            <person name="Dong X."/>
            <person name="Hubert C."/>
        </authorList>
    </citation>
    <scope>NUCLEOTIDE SEQUENCE [LARGE SCALE GENOMIC DNA]</scope>
    <source>
        <strain evidence="4">E44_bin92</strain>
    </source>
</reference>
<dbReference type="Gene3D" id="3.40.50.300">
    <property type="entry name" value="P-loop containing nucleotide triphosphate hydrolases"/>
    <property type="match status" value="1"/>
</dbReference>
<evidence type="ECO:0000256" key="1">
    <source>
        <dbReference type="ARBA" id="ARBA00022705"/>
    </source>
</evidence>
<dbReference type="GO" id="GO:0003677">
    <property type="term" value="F:DNA binding"/>
    <property type="evidence" value="ECO:0007669"/>
    <property type="project" value="UniProtKB-KW"/>
</dbReference>
<accession>A0A523QJ87</accession>
<dbReference type="GO" id="GO:0005829">
    <property type="term" value="C:cytosol"/>
    <property type="evidence" value="ECO:0007669"/>
    <property type="project" value="TreeGrafter"/>
</dbReference>
<dbReference type="InterPro" id="IPR007693">
    <property type="entry name" value="DNA_helicase_DnaB-like_N"/>
</dbReference>
<gene>
    <name evidence="4" type="ORF">E3J95_03850</name>
</gene>
<sequence>MENHDLDKEKTVLGSLLSDATEAKKAIPKLAKIFGSRGKKVFYYEKNRAIHKAISELYSRGDPVELPAVYFLLKNRKKDIPKSYLAELVSHDLTRITAEYYAEELNDLAIRRELEKLGLGIVAKIKSDTATNSLIEGIQEKIGSLRKESTPQKKSMTALESLNTPVIENPSPIAGGLLVPGRYTILAATDGEGKTTFCLQLALCAVTGISFLGRFPIKKPVKVLYFCGENSRGDINDKLRKQIPQLESLLGREIEEDLRNFRLIEPLDIDFLLDSKQDTPLLNNWLETYRPDIVIFDPLNNFVGDDESLSSDPIARKTAKALNKLAGDFNCFPILTTHFKKEGEVKPSSIFEMFHGSKYWTNPAASQIAIIRASQQKYPAAKKVYFKFKTVTETSPMLVLRDKDNLWYEEISPNEISKAKLMPKDVVEILKRKCNGKAVPSIFVETAAKELDCSQRQIWKLVKVAKVEGLIAKKSGLIQIVDFRKRKEQEFIS</sequence>
<evidence type="ECO:0000313" key="5">
    <source>
        <dbReference type="Proteomes" id="UP000320781"/>
    </source>
</evidence>
<dbReference type="InterPro" id="IPR027417">
    <property type="entry name" value="P-loop_NTPase"/>
</dbReference>
<dbReference type="SUPFAM" id="SSF48024">
    <property type="entry name" value="N-terminal domain of DnaB helicase"/>
    <property type="match status" value="1"/>
</dbReference>
<dbReference type="Gene3D" id="1.10.860.10">
    <property type="entry name" value="DNAb Helicase, Chain A"/>
    <property type="match status" value="1"/>
</dbReference>
<protein>
    <recommendedName>
        <fullName evidence="3">DNA helicase DnaB-like N-terminal domain-containing protein</fullName>
    </recommendedName>
</protein>
<dbReference type="EMBL" id="SOKU01000183">
    <property type="protein sequence ID" value="TES85703.1"/>
    <property type="molecule type" value="Genomic_DNA"/>
</dbReference>
<dbReference type="Pfam" id="PF13481">
    <property type="entry name" value="AAA_25"/>
    <property type="match status" value="1"/>
</dbReference>
<comment type="caution">
    <text evidence="4">The sequence shown here is derived from an EMBL/GenBank/DDBJ whole genome shotgun (WGS) entry which is preliminary data.</text>
</comment>
<dbReference type="InterPro" id="IPR016136">
    <property type="entry name" value="DNA_helicase_N/primase_C"/>
</dbReference>
<organism evidence="4 5">
    <name type="scientific">Aerophobetes bacterium</name>
    <dbReference type="NCBI Taxonomy" id="2030807"/>
    <lineage>
        <taxon>Bacteria</taxon>
        <taxon>Candidatus Aerophobota</taxon>
    </lineage>
</organism>
<dbReference type="Pfam" id="PF00772">
    <property type="entry name" value="DnaB"/>
    <property type="match status" value="1"/>
</dbReference>
<evidence type="ECO:0000259" key="3">
    <source>
        <dbReference type="Pfam" id="PF00772"/>
    </source>
</evidence>
<dbReference type="PANTHER" id="PTHR30153:SF2">
    <property type="entry name" value="REPLICATIVE DNA HELICASE"/>
    <property type="match status" value="1"/>
</dbReference>
<evidence type="ECO:0000256" key="2">
    <source>
        <dbReference type="ARBA" id="ARBA00023125"/>
    </source>
</evidence>
<dbReference type="InterPro" id="IPR036185">
    <property type="entry name" value="DNA_heli_DnaB-like_N_sf"/>
</dbReference>
<keyword evidence="1" id="KW-0235">DNA replication</keyword>
<dbReference type="SUPFAM" id="SSF52540">
    <property type="entry name" value="P-loop containing nucleoside triphosphate hydrolases"/>
    <property type="match status" value="1"/>
</dbReference>
<dbReference type="Proteomes" id="UP000320781">
    <property type="component" value="Unassembled WGS sequence"/>
</dbReference>
<dbReference type="AlphaFoldDB" id="A0A523QJ87"/>
<keyword evidence="2" id="KW-0238">DNA-binding</keyword>
<dbReference type="PANTHER" id="PTHR30153">
    <property type="entry name" value="REPLICATIVE DNA HELICASE DNAB"/>
    <property type="match status" value="1"/>
</dbReference>
<feature type="domain" description="DNA helicase DnaB-like N-terminal" evidence="3">
    <location>
        <begin position="2"/>
        <end position="106"/>
    </location>
</feature>
<dbReference type="GO" id="GO:0005524">
    <property type="term" value="F:ATP binding"/>
    <property type="evidence" value="ECO:0007669"/>
    <property type="project" value="InterPro"/>
</dbReference>
<name>A0A523QJ87_UNCAE</name>
<proteinExistence type="predicted"/>
<dbReference type="GO" id="GO:0006260">
    <property type="term" value="P:DNA replication"/>
    <property type="evidence" value="ECO:0007669"/>
    <property type="project" value="UniProtKB-KW"/>
</dbReference>
<evidence type="ECO:0000313" key="4">
    <source>
        <dbReference type="EMBL" id="TES85703.1"/>
    </source>
</evidence>